<keyword evidence="1 4" id="KW-0732">Signal</keyword>
<organism evidence="7 8">
    <name type="scientific">Mytilus galloprovincialis</name>
    <name type="common">Mediterranean mussel</name>
    <dbReference type="NCBI Taxonomy" id="29158"/>
    <lineage>
        <taxon>Eukaryota</taxon>
        <taxon>Metazoa</taxon>
        <taxon>Spiralia</taxon>
        <taxon>Lophotrochozoa</taxon>
        <taxon>Mollusca</taxon>
        <taxon>Bivalvia</taxon>
        <taxon>Autobranchia</taxon>
        <taxon>Pteriomorphia</taxon>
        <taxon>Mytilida</taxon>
        <taxon>Mytiloidea</taxon>
        <taxon>Mytilidae</taxon>
        <taxon>Mytilinae</taxon>
        <taxon>Mytilus</taxon>
    </lineage>
</organism>
<dbReference type="OrthoDB" id="6054340at2759"/>
<dbReference type="Gene3D" id="2.10.25.10">
    <property type="entry name" value="Laminin"/>
    <property type="match status" value="1"/>
</dbReference>
<proteinExistence type="predicted"/>
<dbReference type="GO" id="GO:0009986">
    <property type="term" value="C:cell surface"/>
    <property type="evidence" value="ECO:0007669"/>
    <property type="project" value="TreeGrafter"/>
</dbReference>
<dbReference type="CDD" id="cd00054">
    <property type="entry name" value="EGF_CA"/>
    <property type="match status" value="1"/>
</dbReference>
<reference evidence="7" key="1">
    <citation type="submission" date="2018-11" db="EMBL/GenBank/DDBJ databases">
        <authorList>
            <person name="Alioto T."/>
            <person name="Alioto T."/>
        </authorList>
    </citation>
    <scope>NUCLEOTIDE SEQUENCE</scope>
</reference>
<dbReference type="InterPro" id="IPR036116">
    <property type="entry name" value="FN3_sf"/>
</dbReference>
<dbReference type="GO" id="GO:0005102">
    <property type="term" value="F:signaling receptor binding"/>
    <property type="evidence" value="ECO:0007669"/>
    <property type="project" value="TreeGrafter"/>
</dbReference>
<dbReference type="SMART" id="SM00181">
    <property type="entry name" value="EGF"/>
    <property type="match status" value="2"/>
</dbReference>
<evidence type="ECO:0000256" key="4">
    <source>
        <dbReference type="SAM" id="SignalP"/>
    </source>
</evidence>
<comment type="caution">
    <text evidence="3">Lacks conserved residue(s) required for the propagation of feature annotation.</text>
</comment>
<evidence type="ECO:0000256" key="3">
    <source>
        <dbReference type="PROSITE-ProRule" id="PRU00076"/>
    </source>
</evidence>
<evidence type="ECO:0000256" key="2">
    <source>
        <dbReference type="ARBA" id="ARBA00023157"/>
    </source>
</evidence>
<name>A0A8B6GGA9_MYTGA</name>
<keyword evidence="3" id="KW-0245">EGF-like domain</keyword>
<dbReference type="PROSITE" id="PS50026">
    <property type="entry name" value="EGF_3"/>
    <property type="match status" value="1"/>
</dbReference>
<dbReference type="PANTHER" id="PTHR14949">
    <property type="entry name" value="EGF-LIKE-DOMAIN, MULTIPLE 7, 8"/>
    <property type="match status" value="1"/>
</dbReference>
<dbReference type="PANTHER" id="PTHR14949:SF56">
    <property type="entry name" value="EGF-LIKE-DOMAIN, MULTIPLE 7"/>
    <property type="match status" value="1"/>
</dbReference>
<protein>
    <submittedName>
        <fullName evidence="7">Uncharacterized protein</fullName>
    </submittedName>
</protein>
<dbReference type="PROSITE" id="PS00022">
    <property type="entry name" value="EGF_1"/>
    <property type="match status" value="2"/>
</dbReference>
<keyword evidence="8" id="KW-1185">Reference proteome</keyword>
<dbReference type="EMBL" id="UYJE01008374">
    <property type="protein sequence ID" value="VDI63436.1"/>
    <property type="molecule type" value="Genomic_DNA"/>
</dbReference>
<feature type="signal peptide" evidence="4">
    <location>
        <begin position="1"/>
        <end position="22"/>
    </location>
</feature>
<dbReference type="InterPro" id="IPR003961">
    <property type="entry name" value="FN3_dom"/>
</dbReference>
<sequence>MRLHLLLVFCPIFLVLLPIAYSWSGNVCNRLICGWRYEWRCVYRTWNACCGWRRVKVNYYYYQYFCCNGWTISSNQNCNKAICTPPCGNGGQCTLPGQCKCTDGWTGYRCYGAAACSYNFPCYPGDCQGLSGTGSCVCSSDFSGNTCLTVQDELLKPTINRCNATFTFHDYQKDMDMYSYFGDATELDETYILWSNQKDFNILDMIMEVQYDTEYDGSQNLPDYVSNMTLGVISAKVDTEHFKLGPGGVESLENTVTYPCDGLSSDNPISNQVIVCKMNGTNNFRVDSADRFVLTFSATAGGFRKLKNRQTNVVYSPQYYTEKTTSNKIEFKFDYESPIHCIEDSEPCSDKPLHVSQDITKNSITPRWGGWKDDLSQVVRYSIEVWKMEYSKDFDYLREPLITPHTNPIPIFIREVNVTNTNTIQYPTFPPSEPGVYSCILEVSDNANNTRYARRFVLYDKTSKVTTQNDNPIKCTTASSSTGYTWQTNGDKAVELTWKDHFINTVHAGGHFLSPVGQYVARLYDGGRRTDYKNIENKFDDYEGKITRNGIDNVNGIVKFEFAYQSPTADVSNLKWTDLSLSETRTVILSSSQDGFSQKFWVRASDIIGNTKEDTTIVYFDSSQPSIGDPTMDYNLKSGRYDFSSRLSFVSKDAHSGVPLVKLKIVTQSGEVKYEHRYSDADLIVSARDCQNIGECYCSEADRSKCYMATLRLDIDNCWMGVAMNATTTEMHLLEITSYNGAMLYREKTISIISVRDLSGIQEYYGVSNLQVPILKEDSFKITWEQPKSCYVRLGIKLMVTNEAGHSREFQVFKDATSYTVGGLNASATYIIHMFTKYGTDDYFEMSDAVNTTITLIKRTG</sequence>
<evidence type="ECO:0000256" key="1">
    <source>
        <dbReference type="ARBA" id="ARBA00022729"/>
    </source>
</evidence>
<feature type="domain" description="Fibronectin type-III" evidence="6">
    <location>
        <begin position="766"/>
        <end position="860"/>
    </location>
</feature>
<feature type="disulfide bond" evidence="3">
    <location>
        <begin position="83"/>
        <end position="93"/>
    </location>
</feature>
<dbReference type="InterPro" id="IPR013783">
    <property type="entry name" value="Ig-like_fold"/>
</dbReference>
<dbReference type="InterPro" id="IPR050969">
    <property type="entry name" value="Dev_Signal_Modulators"/>
</dbReference>
<evidence type="ECO:0000259" key="5">
    <source>
        <dbReference type="PROSITE" id="PS50026"/>
    </source>
</evidence>
<gene>
    <name evidence="7" type="ORF">MGAL_10B003097</name>
</gene>
<feature type="domain" description="EGF-like" evidence="5">
    <location>
        <begin position="79"/>
        <end position="111"/>
    </location>
</feature>
<accession>A0A8B6GGA9</accession>
<dbReference type="AlphaFoldDB" id="A0A8B6GGA9"/>
<feature type="chain" id="PRO_5032479694" evidence="4">
    <location>
        <begin position="23"/>
        <end position="861"/>
    </location>
</feature>
<evidence type="ECO:0000259" key="6">
    <source>
        <dbReference type="PROSITE" id="PS50853"/>
    </source>
</evidence>
<comment type="caution">
    <text evidence="7">The sequence shown here is derived from an EMBL/GenBank/DDBJ whole genome shotgun (WGS) entry which is preliminary data.</text>
</comment>
<dbReference type="Gene3D" id="2.60.40.10">
    <property type="entry name" value="Immunoglobulins"/>
    <property type="match status" value="1"/>
</dbReference>
<dbReference type="PROSITE" id="PS01186">
    <property type="entry name" value="EGF_2"/>
    <property type="match status" value="1"/>
</dbReference>
<feature type="disulfide bond" evidence="3">
    <location>
        <begin position="101"/>
        <end position="110"/>
    </location>
</feature>
<dbReference type="GO" id="GO:0005576">
    <property type="term" value="C:extracellular region"/>
    <property type="evidence" value="ECO:0007669"/>
    <property type="project" value="TreeGrafter"/>
</dbReference>
<keyword evidence="2 3" id="KW-1015">Disulfide bond</keyword>
<dbReference type="SUPFAM" id="SSF49265">
    <property type="entry name" value="Fibronectin type III"/>
    <property type="match status" value="1"/>
</dbReference>
<evidence type="ECO:0000313" key="8">
    <source>
        <dbReference type="Proteomes" id="UP000596742"/>
    </source>
</evidence>
<dbReference type="InterPro" id="IPR000742">
    <property type="entry name" value="EGF"/>
</dbReference>
<dbReference type="PROSITE" id="PS50853">
    <property type="entry name" value="FN3"/>
    <property type="match status" value="1"/>
</dbReference>
<evidence type="ECO:0000313" key="7">
    <source>
        <dbReference type="EMBL" id="VDI63436.1"/>
    </source>
</evidence>
<dbReference type="Proteomes" id="UP000596742">
    <property type="component" value="Unassembled WGS sequence"/>
</dbReference>